<dbReference type="GO" id="GO:0020037">
    <property type="term" value="F:heme binding"/>
    <property type="evidence" value="ECO:0007669"/>
    <property type="project" value="InterPro"/>
</dbReference>
<dbReference type="InterPro" id="IPR036718">
    <property type="entry name" value="H-AmDH_asu_dom2_sf"/>
</dbReference>
<feature type="domain" description="Quinohemoprotein amine dehydrogenase alpha subunit" evidence="4">
    <location>
        <begin position="224"/>
        <end position="332"/>
    </location>
</feature>
<dbReference type="SUPFAM" id="SSF81296">
    <property type="entry name" value="E set domains"/>
    <property type="match status" value="1"/>
</dbReference>
<name>A0A381V0W5_9ZZZZ</name>
<gene>
    <name evidence="5" type="ORF">METZ01_LOCUS86111</name>
</gene>
<dbReference type="InterPro" id="IPR036909">
    <property type="entry name" value="Cyt_c-like_dom_sf"/>
</dbReference>
<dbReference type="InterPro" id="IPR009111">
    <property type="entry name" value="QH-AmDH_asu_dom2"/>
</dbReference>
<dbReference type="Gene3D" id="2.40.128.120">
    <property type="entry name" value="Quinohemoprotein amine dehydrogenase alpha subunit, domain 2"/>
    <property type="match status" value="1"/>
</dbReference>
<dbReference type="EMBL" id="UINC01007426">
    <property type="protein sequence ID" value="SVA33257.1"/>
    <property type="molecule type" value="Genomic_DNA"/>
</dbReference>
<protein>
    <recommendedName>
        <fullName evidence="6">Quinohemoprotein amine dehydrogenase subunit alpha</fullName>
    </recommendedName>
</protein>
<feature type="domain" description="Quinohemoprotein amine dehydrogenase alpha subunit" evidence="3">
    <location>
        <begin position="428"/>
        <end position="557"/>
    </location>
</feature>
<dbReference type="Pfam" id="PF09100">
    <property type="entry name" value="Qn_am_d_aIV"/>
    <property type="match status" value="1"/>
</dbReference>
<dbReference type="NCBIfam" id="TIGR03908">
    <property type="entry name" value="QH_alpha"/>
    <property type="match status" value="1"/>
</dbReference>
<reference evidence="5" key="1">
    <citation type="submission" date="2018-05" db="EMBL/GenBank/DDBJ databases">
        <authorList>
            <person name="Lanie J.A."/>
            <person name="Ng W.-L."/>
            <person name="Kazmierczak K.M."/>
            <person name="Andrzejewski T.M."/>
            <person name="Davidsen T.M."/>
            <person name="Wayne K.J."/>
            <person name="Tettelin H."/>
            <person name="Glass J.I."/>
            <person name="Rusch D."/>
            <person name="Podicherti R."/>
            <person name="Tsui H.-C.T."/>
            <person name="Winkler M.E."/>
        </authorList>
    </citation>
    <scope>NUCLEOTIDE SEQUENCE</scope>
</reference>
<dbReference type="InterPro" id="IPR015184">
    <property type="entry name" value="QH-AmDH_asu_dom_IV"/>
</dbReference>
<dbReference type="AlphaFoldDB" id="A0A381V0W5"/>
<dbReference type="InterPro" id="IPR015182">
    <property type="entry name" value="QH-AmDH_asu_heme-bd_dom"/>
</dbReference>
<dbReference type="InterPro" id="IPR023887">
    <property type="entry name" value="QH-AmDH_asu"/>
</dbReference>
<dbReference type="SUPFAM" id="SSF46626">
    <property type="entry name" value="Cytochrome c"/>
    <property type="match status" value="2"/>
</dbReference>
<dbReference type="GO" id="GO:0009055">
    <property type="term" value="F:electron transfer activity"/>
    <property type="evidence" value="ECO:0007669"/>
    <property type="project" value="InterPro"/>
</dbReference>
<accession>A0A381V0W5</accession>
<dbReference type="Gene3D" id="2.60.40.10">
    <property type="entry name" value="Immunoglobulins"/>
    <property type="match status" value="2"/>
</dbReference>
<evidence type="ECO:0000259" key="4">
    <source>
        <dbReference type="Pfam" id="PF14930"/>
    </source>
</evidence>
<dbReference type="InterPro" id="IPR014756">
    <property type="entry name" value="Ig_E-set"/>
</dbReference>
<dbReference type="Pfam" id="PF09099">
    <property type="entry name" value="Qn_am_d_aIII"/>
    <property type="match status" value="1"/>
</dbReference>
<feature type="domain" description="Quinohemoprotein amine dehydrogenase alpha subunit haem binding" evidence="1">
    <location>
        <begin position="40"/>
        <end position="171"/>
    </location>
</feature>
<dbReference type="SUPFAM" id="SSF69298">
    <property type="entry name" value="Quinohemoprotein amine dehydrogenase A chain, domain 3"/>
    <property type="match status" value="1"/>
</dbReference>
<proteinExistence type="predicted"/>
<evidence type="ECO:0008006" key="6">
    <source>
        <dbReference type="Google" id="ProtNLM"/>
    </source>
</evidence>
<evidence type="ECO:0000313" key="5">
    <source>
        <dbReference type="EMBL" id="SVA33257.1"/>
    </source>
</evidence>
<dbReference type="InterPro" id="IPR015183">
    <property type="entry name" value="QH-AmDH_asu_dom_III"/>
</dbReference>
<evidence type="ECO:0000259" key="2">
    <source>
        <dbReference type="Pfam" id="PF09099"/>
    </source>
</evidence>
<dbReference type="InterPro" id="IPR013783">
    <property type="entry name" value="Ig-like_fold"/>
</dbReference>
<evidence type="ECO:0000259" key="3">
    <source>
        <dbReference type="Pfam" id="PF09100"/>
    </source>
</evidence>
<dbReference type="Pfam" id="PF09098">
    <property type="entry name" value="Dehyd-heme_bind"/>
    <property type="match status" value="1"/>
</dbReference>
<dbReference type="Pfam" id="PF14930">
    <property type="entry name" value="Qn_am_d_aII"/>
    <property type="match status" value="1"/>
</dbReference>
<dbReference type="Gene3D" id="1.10.760.10">
    <property type="entry name" value="Cytochrome c-like domain"/>
    <property type="match status" value="1"/>
</dbReference>
<feature type="domain" description="Quinohemoprotein amine dehydrogenase alpha subunit" evidence="2">
    <location>
        <begin position="341"/>
        <end position="423"/>
    </location>
</feature>
<organism evidence="5">
    <name type="scientific">marine metagenome</name>
    <dbReference type="NCBI Taxonomy" id="408172"/>
    <lineage>
        <taxon>unclassified sequences</taxon>
        <taxon>metagenomes</taxon>
        <taxon>ecological metagenomes</taxon>
    </lineage>
</organism>
<evidence type="ECO:0000259" key="1">
    <source>
        <dbReference type="Pfam" id="PF09098"/>
    </source>
</evidence>
<sequence>MTRPFRLLALVLLASFGQSVMAQQGDQLAVESGIPINNETVLVACGTCHATDDPNILSRISFRRTTPEGWQQTIKRMISLNDLSIEPEEAREVVQYLSNHLGLAPEEAKAGAFEVEHRFIEYQYEADQDVETTCRACHSMGRIINQRRAREEWSLVVDMHRGFYPLVDWQGFRETGIVGREPADENETPARRHPMNRAIDHLAETYPLHTAAWDAWSVNVRPLQLEGTWTLTGHHPGRGPVYGRVIITAGSSVGEFVTEARLTYARDGLSITHTGRSIVYAGFQWRGSSSLDDSEESTWRQVMFLERDRQSMSGRWFRGAYNEIGIDVSLERVDTRPLLSGIYPSAIMRNVETYELKIYGANLPSQLGLAELDLGTGVDVTDIVSVSQHMAIVRIAVEDSAAIGARDVFIGQSMLPSALTVYDRIDRITVEPMRGMARVGGIVVPKQLQQFEAIAWHAGSDGKSRTDDDLVIGVVEPMWSLEEYSATYNDEDLNYVGSIDQSGLFTPAVDGPNPDRIGNRNNIGDVWVVASVTQDGEMPIRGRAHLLVTVPNHLRWDSWETGR</sequence>